<feature type="compositionally biased region" description="Polar residues" evidence="1">
    <location>
        <begin position="180"/>
        <end position="189"/>
    </location>
</feature>
<keyword evidence="2" id="KW-0472">Membrane</keyword>
<evidence type="ECO:0000256" key="2">
    <source>
        <dbReference type="SAM" id="Phobius"/>
    </source>
</evidence>
<evidence type="ECO:0000313" key="4">
    <source>
        <dbReference type="Proteomes" id="UP001162060"/>
    </source>
</evidence>
<feature type="compositionally biased region" description="Basic and acidic residues" evidence="1">
    <location>
        <begin position="164"/>
        <end position="179"/>
    </location>
</feature>
<keyword evidence="2" id="KW-1133">Transmembrane helix</keyword>
<organism evidence="3 4">
    <name type="scientific">Peronospora matthiolae</name>
    <dbReference type="NCBI Taxonomy" id="2874970"/>
    <lineage>
        <taxon>Eukaryota</taxon>
        <taxon>Sar</taxon>
        <taxon>Stramenopiles</taxon>
        <taxon>Oomycota</taxon>
        <taxon>Peronosporomycetes</taxon>
        <taxon>Peronosporales</taxon>
        <taxon>Peronosporaceae</taxon>
        <taxon>Peronospora</taxon>
    </lineage>
</organism>
<feature type="transmembrane region" description="Helical" evidence="2">
    <location>
        <begin position="135"/>
        <end position="157"/>
    </location>
</feature>
<evidence type="ECO:0000256" key="1">
    <source>
        <dbReference type="SAM" id="MobiDB-lite"/>
    </source>
</evidence>
<feature type="transmembrane region" description="Helical" evidence="2">
    <location>
        <begin position="18"/>
        <end position="35"/>
    </location>
</feature>
<name>A0AAV1V3Z9_9STRA</name>
<sequence>MGSKWSWTSRVCRFWTRVLLRLVQFGSSLVAYIALQTVGFTSHTTAGGQTVPVIVSSGALDFARIINFLAFVYAFIFLICVEWLRLCVRPVHVCEKVMDLTILVCLTVATLVLLLSKITLQCQWDYGRFLQCGNLYLGVAMSFLSMLAFLAIVLLGGKEKDNEEHSRDDAARQQEHNRDNQASYVNQDSPRAGATPVPIVTAQPVH</sequence>
<gene>
    <name evidence="3" type="ORF">PM001_LOCUS25363</name>
</gene>
<dbReference type="PANTHER" id="PTHR28165">
    <property type="entry name" value="NON-CLASSICAL EXPORT PROTEIN 2-RELATED"/>
    <property type="match status" value="1"/>
</dbReference>
<protein>
    <recommendedName>
        <fullName evidence="5">MARVEL domain-containing protein</fullName>
    </recommendedName>
</protein>
<dbReference type="Proteomes" id="UP001162060">
    <property type="component" value="Unassembled WGS sequence"/>
</dbReference>
<dbReference type="PANTHER" id="PTHR28165:SF1">
    <property type="entry name" value="NON-CLASSICAL EXPORT PROTEIN 2-RELATED"/>
    <property type="match status" value="1"/>
</dbReference>
<dbReference type="AlphaFoldDB" id="A0AAV1V3Z9"/>
<dbReference type="EMBL" id="CAKLBY020000256">
    <property type="protein sequence ID" value="CAK7940213.1"/>
    <property type="molecule type" value="Genomic_DNA"/>
</dbReference>
<feature type="transmembrane region" description="Helical" evidence="2">
    <location>
        <begin position="97"/>
        <end position="115"/>
    </location>
</feature>
<keyword evidence="2" id="KW-0812">Transmembrane</keyword>
<evidence type="ECO:0008006" key="5">
    <source>
        <dbReference type="Google" id="ProtNLM"/>
    </source>
</evidence>
<evidence type="ECO:0000313" key="3">
    <source>
        <dbReference type="EMBL" id="CAK7940213.1"/>
    </source>
</evidence>
<comment type="caution">
    <text evidence="3">The sequence shown here is derived from an EMBL/GenBank/DDBJ whole genome shotgun (WGS) entry which is preliminary data.</text>
</comment>
<dbReference type="InterPro" id="IPR052649">
    <property type="entry name" value="NCE102-like"/>
</dbReference>
<proteinExistence type="predicted"/>
<feature type="region of interest" description="Disordered" evidence="1">
    <location>
        <begin position="164"/>
        <end position="206"/>
    </location>
</feature>
<feature type="transmembrane region" description="Helical" evidence="2">
    <location>
        <begin position="65"/>
        <end position="85"/>
    </location>
</feature>
<accession>A0AAV1V3Z9</accession>
<reference evidence="3" key="1">
    <citation type="submission" date="2024-01" db="EMBL/GenBank/DDBJ databases">
        <authorList>
            <person name="Webb A."/>
        </authorList>
    </citation>
    <scope>NUCLEOTIDE SEQUENCE</scope>
    <source>
        <strain evidence="3">Pm1</strain>
    </source>
</reference>